<evidence type="ECO:0000313" key="1">
    <source>
        <dbReference type="EMBL" id="KAI3787167.1"/>
    </source>
</evidence>
<name>A0ACB9GWS4_9ASTR</name>
<reference evidence="2" key="1">
    <citation type="journal article" date="2022" name="Mol. Ecol. Resour.">
        <title>The genomes of chicory, endive, great burdock and yacon provide insights into Asteraceae palaeo-polyploidization history and plant inulin production.</title>
        <authorList>
            <person name="Fan W."/>
            <person name="Wang S."/>
            <person name="Wang H."/>
            <person name="Wang A."/>
            <person name="Jiang F."/>
            <person name="Liu H."/>
            <person name="Zhao H."/>
            <person name="Xu D."/>
            <person name="Zhang Y."/>
        </authorList>
    </citation>
    <scope>NUCLEOTIDE SEQUENCE [LARGE SCALE GENOMIC DNA]</scope>
    <source>
        <strain evidence="2">cv. Yunnan</strain>
    </source>
</reference>
<proteinExistence type="predicted"/>
<organism evidence="1 2">
    <name type="scientific">Smallanthus sonchifolius</name>
    <dbReference type="NCBI Taxonomy" id="185202"/>
    <lineage>
        <taxon>Eukaryota</taxon>
        <taxon>Viridiplantae</taxon>
        <taxon>Streptophyta</taxon>
        <taxon>Embryophyta</taxon>
        <taxon>Tracheophyta</taxon>
        <taxon>Spermatophyta</taxon>
        <taxon>Magnoliopsida</taxon>
        <taxon>eudicotyledons</taxon>
        <taxon>Gunneridae</taxon>
        <taxon>Pentapetalae</taxon>
        <taxon>asterids</taxon>
        <taxon>campanulids</taxon>
        <taxon>Asterales</taxon>
        <taxon>Asteraceae</taxon>
        <taxon>Asteroideae</taxon>
        <taxon>Heliantheae alliance</taxon>
        <taxon>Millerieae</taxon>
        <taxon>Smallanthus</taxon>
    </lineage>
</organism>
<dbReference type="Proteomes" id="UP001056120">
    <property type="component" value="Linkage Group LG13"/>
</dbReference>
<evidence type="ECO:0000313" key="2">
    <source>
        <dbReference type="Proteomes" id="UP001056120"/>
    </source>
</evidence>
<accession>A0ACB9GWS4</accession>
<gene>
    <name evidence="1" type="ORF">L1987_41428</name>
</gene>
<dbReference type="EMBL" id="CM042030">
    <property type="protein sequence ID" value="KAI3787167.1"/>
    <property type="molecule type" value="Genomic_DNA"/>
</dbReference>
<comment type="caution">
    <text evidence="1">The sequence shown here is derived from an EMBL/GenBank/DDBJ whole genome shotgun (WGS) entry which is preliminary data.</text>
</comment>
<keyword evidence="2" id="KW-1185">Reference proteome</keyword>
<protein>
    <submittedName>
        <fullName evidence="1">Uncharacterized protein</fullName>
    </submittedName>
</protein>
<reference evidence="1 2" key="2">
    <citation type="journal article" date="2022" name="Mol. Ecol. Resour.">
        <title>The genomes of chicory, endive, great burdock and yacon provide insights into Asteraceae paleo-polyploidization history and plant inulin production.</title>
        <authorList>
            <person name="Fan W."/>
            <person name="Wang S."/>
            <person name="Wang H."/>
            <person name="Wang A."/>
            <person name="Jiang F."/>
            <person name="Liu H."/>
            <person name="Zhao H."/>
            <person name="Xu D."/>
            <person name="Zhang Y."/>
        </authorList>
    </citation>
    <scope>NUCLEOTIDE SEQUENCE [LARGE SCALE GENOMIC DNA]</scope>
    <source>
        <strain evidence="2">cv. Yunnan</strain>
        <tissue evidence="1">Leaves</tissue>
    </source>
</reference>
<sequence length="238" mass="26511">MPGQPVHFATSSVLMVIYMSFPSNILNITFDLLHCIYVVSRSTLKRICRSHDIPRWPYSRTPNDSDPLLKPDQTDAAIHASERALTTLVLGTSNATNRIHDPATLTEHSNHTSTLVVHPKAQKKLPVGRAKPETTIRDSHIDNIAANTLTIKVTYRKNTVKFSFRLSDGLAKLEKLVATRFQLALGSFSLKYEDEDGDMILIACNNDLTASLVAFTRPDVQTVIRLSVWPIAHQDPDA</sequence>